<dbReference type="InterPro" id="IPR036388">
    <property type="entry name" value="WH-like_DNA-bd_sf"/>
</dbReference>
<evidence type="ECO:0000256" key="3">
    <source>
        <dbReference type="ARBA" id="ARBA00023163"/>
    </source>
</evidence>
<proteinExistence type="predicted"/>
<dbReference type="GO" id="GO:0003677">
    <property type="term" value="F:DNA binding"/>
    <property type="evidence" value="ECO:0007669"/>
    <property type="project" value="UniProtKB-KW"/>
</dbReference>
<dbReference type="InterPro" id="IPR036390">
    <property type="entry name" value="WH_DNA-bd_sf"/>
</dbReference>
<evidence type="ECO:0000256" key="2">
    <source>
        <dbReference type="ARBA" id="ARBA00023125"/>
    </source>
</evidence>
<dbReference type="PRINTS" id="PR00037">
    <property type="entry name" value="HTHLACR"/>
</dbReference>
<accession>A0A238ZEX0</accession>
<dbReference type="InterPro" id="IPR014036">
    <property type="entry name" value="DeoR-like_C"/>
</dbReference>
<dbReference type="InterPro" id="IPR050313">
    <property type="entry name" value="Carb_Metab_HTH_regulators"/>
</dbReference>
<name>A0A238ZEX0_9ACTN</name>
<dbReference type="Proteomes" id="UP000198420">
    <property type="component" value="Unassembled WGS sequence"/>
</dbReference>
<organism evidence="5 6">
    <name type="scientific">Actinomadura mexicana</name>
    <dbReference type="NCBI Taxonomy" id="134959"/>
    <lineage>
        <taxon>Bacteria</taxon>
        <taxon>Bacillati</taxon>
        <taxon>Actinomycetota</taxon>
        <taxon>Actinomycetes</taxon>
        <taxon>Streptosporangiales</taxon>
        <taxon>Thermomonosporaceae</taxon>
        <taxon>Actinomadura</taxon>
    </lineage>
</organism>
<dbReference type="InterPro" id="IPR001034">
    <property type="entry name" value="DeoR_HTH"/>
</dbReference>
<evidence type="ECO:0000259" key="4">
    <source>
        <dbReference type="PROSITE" id="PS51000"/>
    </source>
</evidence>
<dbReference type="GO" id="GO:0003700">
    <property type="term" value="F:DNA-binding transcription factor activity"/>
    <property type="evidence" value="ECO:0007669"/>
    <property type="project" value="InterPro"/>
</dbReference>
<feature type="domain" description="HTH deoR-type" evidence="4">
    <location>
        <begin position="3"/>
        <end position="58"/>
    </location>
</feature>
<dbReference type="PROSITE" id="PS51000">
    <property type="entry name" value="HTH_DEOR_2"/>
    <property type="match status" value="1"/>
</dbReference>
<evidence type="ECO:0000256" key="1">
    <source>
        <dbReference type="ARBA" id="ARBA00023015"/>
    </source>
</evidence>
<keyword evidence="2" id="KW-0238">DNA-binding</keyword>
<dbReference type="AlphaFoldDB" id="A0A238ZEX0"/>
<keyword evidence="3" id="KW-0804">Transcription</keyword>
<dbReference type="SUPFAM" id="SSF46785">
    <property type="entry name" value="Winged helix' DNA-binding domain"/>
    <property type="match status" value="1"/>
</dbReference>
<dbReference type="SMART" id="SM00420">
    <property type="entry name" value="HTH_DEOR"/>
    <property type="match status" value="1"/>
</dbReference>
<dbReference type="InterPro" id="IPR018356">
    <property type="entry name" value="Tscrpt_reg_HTH_DeoR_CS"/>
</dbReference>
<evidence type="ECO:0000313" key="5">
    <source>
        <dbReference type="EMBL" id="SNR81558.1"/>
    </source>
</evidence>
<dbReference type="PANTHER" id="PTHR30363">
    <property type="entry name" value="HTH-TYPE TRANSCRIPTIONAL REGULATOR SRLR-RELATED"/>
    <property type="match status" value="1"/>
</dbReference>
<dbReference type="OrthoDB" id="7688673at2"/>
<protein>
    <submittedName>
        <fullName evidence="5">Transcriptional regulator, DeoR family</fullName>
    </submittedName>
</protein>
<dbReference type="PROSITE" id="PS00894">
    <property type="entry name" value="HTH_DEOR_1"/>
    <property type="match status" value="1"/>
</dbReference>
<dbReference type="InterPro" id="IPR037171">
    <property type="entry name" value="NagB/RpiA_transferase-like"/>
</dbReference>
<dbReference type="PANTHER" id="PTHR30363:SF44">
    <property type="entry name" value="AGA OPERON TRANSCRIPTIONAL REPRESSOR-RELATED"/>
    <property type="match status" value="1"/>
</dbReference>
<evidence type="ECO:0000313" key="6">
    <source>
        <dbReference type="Proteomes" id="UP000198420"/>
    </source>
</evidence>
<keyword evidence="6" id="KW-1185">Reference proteome</keyword>
<dbReference type="SUPFAM" id="SSF100950">
    <property type="entry name" value="NagB/RpiA/CoA transferase-like"/>
    <property type="match status" value="1"/>
</dbReference>
<keyword evidence="1" id="KW-0805">Transcription regulation</keyword>
<dbReference type="Gene3D" id="1.10.10.10">
    <property type="entry name" value="Winged helix-like DNA-binding domain superfamily/Winged helix DNA-binding domain"/>
    <property type="match status" value="1"/>
</dbReference>
<dbReference type="Pfam" id="PF00455">
    <property type="entry name" value="DeoRC"/>
    <property type="match status" value="1"/>
</dbReference>
<dbReference type="Pfam" id="PF08220">
    <property type="entry name" value="HTH_DeoR"/>
    <property type="match status" value="1"/>
</dbReference>
<dbReference type="SMART" id="SM01134">
    <property type="entry name" value="DeoRC"/>
    <property type="match status" value="1"/>
</dbReference>
<dbReference type="RefSeq" id="WP_089313197.1">
    <property type="nucleotide sequence ID" value="NZ_FZNP01000007.1"/>
</dbReference>
<dbReference type="EMBL" id="FZNP01000007">
    <property type="protein sequence ID" value="SNR81558.1"/>
    <property type="molecule type" value="Genomic_DNA"/>
</dbReference>
<reference evidence="6" key="1">
    <citation type="submission" date="2017-06" db="EMBL/GenBank/DDBJ databases">
        <authorList>
            <person name="Varghese N."/>
            <person name="Submissions S."/>
        </authorList>
    </citation>
    <scope>NUCLEOTIDE SEQUENCE [LARGE SCALE GENOMIC DNA]</scope>
    <source>
        <strain evidence="6">DSM 44485</strain>
    </source>
</reference>
<gene>
    <name evidence="5" type="ORF">SAMN06265355_107168</name>
</gene>
<sequence length="252" mass="26278">MESSKRVDMLIERLRTTERVSVTDLADETGASEMTIRRDLDVLAGRGVLRRVRGGAVSLLLRGEAMPFAVREHEAAETKRRIAAEVDEILADGEAVVLDAGTTALTVARTIAGRRLTVVPLDLHAANALSGAAQIRLLVPGGRTTPGALAFTGPLTEASLAALRVDTTVLGVCGLSAEHGLTAHDLDEVPVKRAAIAAARRTVAVCDGAKFGRSGLGLVCPATALDMVITDRSAPGPAVARLRDAGVDVRLV</sequence>